<accession>A0ACB8BGK9</accession>
<name>A0ACB8BGK9_9AGAM</name>
<protein>
    <submittedName>
        <fullName evidence="1">Uncharacterized protein</fullName>
    </submittedName>
</protein>
<evidence type="ECO:0000313" key="2">
    <source>
        <dbReference type="Proteomes" id="UP000790709"/>
    </source>
</evidence>
<comment type="caution">
    <text evidence="1">The sequence shown here is derived from an EMBL/GenBank/DDBJ whole genome shotgun (WGS) entry which is preliminary data.</text>
</comment>
<sequence length="453" mass="46107">MLRTPIRILTTDFLLCFVFLFTAFSSSSCYLVEARAVAARPASAVEAYSVIVPSESTSLADFRSSRTVRTADLDGRALRSLGDEVYSPTSACVGGSIPGPSTLASAAGSSSMQALSPLPSSSAWAATSMMDSSSSTPSTSSSTTAMSSPPSSASQTFSSTSLPPSQSSPTVGSSSETLTMVVSSASSTSTSALALTSGSTSYLVTSTAGVTSLTLSQPPDASGTLYSSPVFATSQPTGGLPPTSSSASPSTSSLVSTYSVPADTSLLSSPTSPPSAAIPSTSTFDVNSSTSSTGIPALQVSSKSAPTSSSAAGDSQPQQLSATIIAVIAVLSFVGLLSLVLGTVVFISTRRRRLERIQQMVDVEGQPAPVGSRFSVSTRVSAISRHSLPLASYNAASLSRNQSYAPSIGRPYRPPNPYEGVISPNTPLLPFDISDDAVDSTVSHHLHPGSQES</sequence>
<organism evidence="1 2">
    <name type="scientific">Leucogyrophana mollusca</name>
    <dbReference type="NCBI Taxonomy" id="85980"/>
    <lineage>
        <taxon>Eukaryota</taxon>
        <taxon>Fungi</taxon>
        <taxon>Dikarya</taxon>
        <taxon>Basidiomycota</taxon>
        <taxon>Agaricomycotina</taxon>
        <taxon>Agaricomycetes</taxon>
        <taxon>Agaricomycetidae</taxon>
        <taxon>Boletales</taxon>
        <taxon>Boletales incertae sedis</taxon>
        <taxon>Leucogyrophana</taxon>
    </lineage>
</organism>
<proteinExistence type="predicted"/>
<dbReference type="EMBL" id="MU266414">
    <property type="protein sequence ID" value="KAH7924892.1"/>
    <property type="molecule type" value="Genomic_DNA"/>
</dbReference>
<reference evidence="1" key="1">
    <citation type="journal article" date="2021" name="New Phytol.">
        <title>Evolutionary innovations through gain and loss of genes in the ectomycorrhizal Boletales.</title>
        <authorList>
            <person name="Wu G."/>
            <person name="Miyauchi S."/>
            <person name="Morin E."/>
            <person name="Kuo A."/>
            <person name="Drula E."/>
            <person name="Varga T."/>
            <person name="Kohler A."/>
            <person name="Feng B."/>
            <person name="Cao Y."/>
            <person name="Lipzen A."/>
            <person name="Daum C."/>
            <person name="Hundley H."/>
            <person name="Pangilinan J."/>
            <person name="Johnson J."/>
            <person name="Barry K."/>
            <person name="LaButti K."/>
            <person name="Ng V."/>
            <person name="Ahrendt S."/>
            <person name="Min B."/>
            <person name="Choi I.G."/>
            <person name="Park H."/>
            <person name="Plett J.M."/>
            <person name="Magnuson J."/>
            <person name="Spatafora J.W."/>
            <person name="Nagy L.G."/>
            <person name="Henrissat B."/>
            <person name="Grigoriev I.V."/>
            <person name="Yang Z.L."/>
            <person name="Xu J."/>
            <person name="Martin F.M."/>
        </authorList>
    </citation>
    <scope>NUCLEOTIDE SEQUENCE</scope>
    <source>
        <strain evidence="1">KUC20120723A-06</strain>
    </source>
</reference>
<keyword evidence="2" id="KW-1185">Reference proteome</keyword>
<dbReference type="Proteomes" id="UP000790709">
    <property type="component" value="Unassembled WGS sequence"/>
</dbReference>
<evidence type="ECO:0000313" key="1">
    <source>
        <dbReference type="EMBL" id="KAH7924892.1"/>
    </source>
</evidence>
<gene>
    <name evidence="1" type="ORF">BV22DRAFT_478280</name>
</gene>